<reference evidence="2" key="1">
    <citation type="journal article" date="2017" name="Nat. Ecol. Evol.">
        <title>Genome expansion and lineage-specific genetic innovations in the forest pathogenic fungi Armillaria.</title>
        <authorList>
            <person name="Sipos G."/>
            <person name="Prasanna A.N."/>
            <person name="Walter M.C."/>
            <person name="O'Connor E."/>
            <person name="Balint B."/>
            <person name="Krizsan K."/>
            <person name="Kiss B."/>
            <person name="Hess J."/>
            <person name="Varga T."/>
            <person name="Slot J."/>
            <person name="Riley R."/>
            <person name="Boka B."/>
            <person name="Rigling D."/>
            <person name="Barry K."/>
            <person name="Lee J."/>
            <person name="Mihaltcheva S."/>
            <person name="LaButti K."/>
            <person name="Lipzen A."/>
            <person name="Waldron R."/>
            <person name="Moloney N.M."/>
            <person name="Sperisen C."/>
            <person name="Kredics L."/>
            <person name="Vagvoelgyi C."/>
            <person name="Patrignani A."/>
            <person name="Fitzpatrick D."/>
            <person name="Nagy I."/>
            <person name="Doyle S."/>
            <person name="Anderson J.B."/>
            <person name="Grigoriev I.V."/>
            <person name="Gueldener U."/>
            <person name="Muensterkoetter M."/>
            <person name="Nagy L.G."/>
        </authorList>
    </citation>
    <scope>NUCLEOTIDE SEQUENCE [LARGE SCALE GENOMIC DNA]</scope>
    <source>
        <strain evidence="2">28-4</strain>
    </source>
</reference>
<evidence type="ECO:0000313" key="1">
    <source>
        <dbReference type="EMBL" id="PBK59244.1"/>
    </source>
</evidence>
<dbReference type="AlphaFoldDB" id="A0A2H3AR73"/>
<proteinExistence type="predicted"/>
<protein>
    <submittedName>
        <fullName evidence="1">Uncharacterized protein</fullName>
    </submittedName>
</protein>
<keyword evidence="2" id="KW-1185">Reference proteome</keyword>
<feature type="non-terminal residue" evidence="1">
    <location>
        <position position="53"/>
    </location>
</feature>
<gene>
    <name evidence="1" type="ORF">ARMSODRAFT_849193</name>
</gene>
<sequence>PIGALVRMALDFLSVPGMSLHVYIFSHGGLVVNKQHHNLLAESTHANVILNSW</sequence>
<feature type="non-terminal residue" evidence="1">
    <location>
        <position position="1"/>
    </location>
</feature>
<name>A0A2H3AR73_9AGAR</name>
<dbReference type="Proteomes" id="UP000218334">
    <property type="component" value="Unassembled WGS sequence"/>
</dbReference>
<evidence type="ECO:0000313" key="2">
    <source>
        <dbReference type="Proteomes" id="UP000218334"/>
    </source>
</evidence>
<dbReference type="EMBL" id="KZ293509">
    <property type="protein sequence ID" value="PBK59244.1"/>
    <property type="molecule type" value="Genomic_DNA"/>
</dbReference>
<accession>A0A2H3AR73</accession>
<organism evidence="1 2">
    <name type="scientific">Armillaria solidipes</name>
    <dbReference type="NCBI Taxonomy" id="1076256"/>
    <lineage>
        <taxon>Eukaryota</taxon>
        <taxon>Fungi</taxon>
        <taxon>Dikarya</taxon>
        <taxon>Basidiomycota</taxon>
        <taxon>Agaricomycotina</taxon>
        <taxon>Agaricomycetes</taxon>
        <taxon>Agaricomycetidae</taxon>
        <taxon>Agaricales</taxon>
        <taxon>Marasmiineae</taxon>
        <taxon>Physalacriaceae</taxon>
        <taxon>Armillaria</taxon>
    </lineage>
</organism>